<evidence type="ECO:0000313" key="1">
    <source>
        <dbReference type="EnsemblPlants" id="AVESA.00010b.r2.5DG0943980.1.CDS.1"/>
    </source>
</evidence>
<evidence type="ECO:0000313" key="2">
    <source>
        <dbReference type="Proteomes" id="UP001732700"/>
    </source>
</evidence>
<protein>
    <submittedName>
        <fullName evidence="1">Uncharacterized protein</fullName>
    </submittedName>
</protein>
<proteinExistence type="predicted"/>
<reference evidence="1" key="1">
    <citation type="submission" date="2021-05" db="EMBL/GenBank/DDBJ databases">
        <authorList>
            <person name="Scholz U."/>
            <person name="Mascher M."/>
            <person name="Fiebig A."/>
        </authorList>
    </citation>
    <scope>NUCLEOTIDE SEQUENCE [LARGE SCALE GENOMIC DNA]</scope>
</reference>
<sequence length="740" mass="76897">MAPLPNLLALPLLLLATFCHTPSMCHVSPAAARAQQDSTKTSTYRTYIVLVEPQPLSANEEACRQWHESFLPSLHIADSGEPRLLHSYSEVFSGFAARFTDDELSAVAKKPGFVRAFPSRTLQLTTTHTPEFLGLREGTGFWSNAGYGKGVIVGMLDTGIYAAHPSFDDHGIPPPPAKWKGSCGAVRCNNKLIGAKTVIGGDSGDPDGHGTHTSSTAAGNFVTGASYNGLAAGTASGIAPGAHIAMYKVCSPSGCEDADIVAGIDAAIKDGVDVLSISISANPGDHFDQDAVAVGAFTAVSKGIIVVSSAGNRGPFPQSVANDAPWLLTVAAGSVDRSFYAEVLLGNGRGIGGETLTQVGKPSSKPYPLFYPADRRFCENMDSAAIAGKVVVCVSLAAAFQDVNIRRIMASGAAGMVLFNTESRGYTVDLVDYNSSVIQVAAADGVVLTDYAMSAASSAIASFTYSNTLLGVRPAPAVASFSSRGPSHVSPGVLKPDILAPGLNILGAFPPSTDYGTGPFSIMSGTSTATPHVSGVAALIKSLHPDWSPAAIKSAILTTSDAVNRTGGPILNEKYGEAGAYDRGAGHVNPARAADPGLVYDLGITDYASFICSLLGQDGLKTIARDSSLTCAKLPKVKAAQLNYPTITVPQTRSPFTVKRTVTNVGPAASTYKAKVDAPRSLRVRVSPDTLVFTRTGEKKTFSVSVSCHGAARHRVVEGSLSWVSEEHVVRSPIVAAVAS</sequence>
<name>A0ACD5YAY4_AVESA</name>
<dbReference type="EnsemblPlants" id="AVESA.00010b.r2.5DG0943980.1">
    <property type="protein sequence ID" value="AVESA.00010b.r2.5DG0943980.1.CDS.1"/>
    <property type="gene ID" value="AVESA.00010b.r2.5DG0943980"/>
</dbReference>
<accession>A0ACD5YAY4</accession>
<dbReference type="Proteomes" id="UP001732700">
    <property type="component" value="Chromosome 5D"/>
</dbReference>
<keyword evidence="2" id="KW-1185">Reference proteome</keyword>
<organism evidence="1 2">
    <name type="scientific">Avena sativa</name>
    <name type="common">Oat</name>
    <dbReference type="NCBI Taxonomy" id="4498"/>
    <lineage>
        <taxon>Eukaryota</taxon>
        <taxon>Viridiplantae</taxon>
        <taxon>Streptophyta</taxon>
        <taxon>Embryophyta</taxon>
        <taxon>Tracheophyta</taxon>
        <taxon>Spermatophyta</taxon>
        <taxon>Magnoliopsida</taxon>
        <taxon>Liliopsida</taxon>
        <taxon>Poales</taxon>
        <taxon>Poaceae</taxon>
        <taxon>BOP clade</taxon>
        <taxon>Pooideae</taxon>
        <taxon>Poodae</taxon>
        <taxon>Poeae</taxon>
        <taxon>Poeae Chloroplast Group 1 (Aveneae type)</taxon>
        <taxon>Aveninae</taxon>
        <taxon>Avena</taxon>
    </lineage>
</organism>
<reference evidence="1" key="2">
    <citation type="submission" date="2025-09" db="UniProtKB">
        <authorList>
            <consortium name="EnsemblPlants"/>
        </authorList>
    </citation>
    <scope>IDENTIFICATION</scope>
</reference>